<proteinExistence type="predicted"/>
<dbReference type="AlphaFoldDB" id="A0A0E9T6K8"/>
<accession>A0A0E9T6K8</accession>
<sequence>MLRRMNLNTKMVPRIQIQRKVALYFGT</sequence>
<protein>
    <submittedName>
        <fullName evidence="1">Uncharacterized protein</fullName>
    </submittedName>
</protein>
<reference evidence="1" key="2">
    <citation type="journal article" date="2015" name="Fish Shellfish Immunol.">
        <title>Early steps in the European eel (Anguilla anguilla)-Vibrio vulnificus interaction in the gills: Role of the RtxA13 toxin.</title>
        <authorList>
            <person name="Callol A."/>
            <person name="Pajuelo D."/>
            <person name="Ebbesson L."/>
            <person name="Teles M."/>
            <person name="MacKenzie S."/>
            <person name="Amaro C."/>
        </authorList>
    </citation>
    <scope>NUCLEOTIDE SEQUENCE</scope>
</reference>
<organism evidence="1">
    <name type="scientific">Anguilla anguilla</name>
    <name type="common">European freshwater eel</name>
    <name type="synonym">Muraena anguilla</name>
    <dbReference type="NCBI Taxonomy" id="7936"/>
    <lineage>
        <taxon>Eukaryota</taxon>
        <taxon>Metazoa</taxon>
        <taxon>Chordata</taxon>
        <taxon>Craniata</taxon>
        <taxon>Vertebrata</taxon>
        <taxon>Euteleostomi</taxon>
        <taxon>Actinopterygii</taxon>
        <taxon>Neopterygii</taxon>
        <taxon>Teleostei</taxon>
        <taxon>Anguilliformes</taxon>
        <taxon>Anguillidae</taxon>
        <taxon>Anguilla</taxon>
    </lineage>
</organism>
<dbReference type="EMBL" id="GBXM01059997">
    <property type="protein sequence ID" value="JAH48580.1"/>
    <property type="molecule type" value="Transcribed_RNA"/>
</dbReference>
<reference evidence="1" key="1">
    <citation type="submission" date="2014-11" db="EMBL/GenBank/DDBJ databases">
        <authorList>
            <person name="Amaro Gonzalez C."/>
        </authorList>
    </citation>
    <scope>NUCLEOTIDE SEQUENCE</scope>
</reference>
<evidence type="ECO:0000313" key="1">
    <source>
        <dbReference type="EMBL" id="JAH48580.1"/>
    </source>
</evidence>
<name>A0A0E9T6K8_ANGAN</name>